<gene>
    <name evidence="3" type="ORF">GIB67_022082</name>
</gene>
<accession>A0A7J7MU99</accession>
<keyword evidence="2" id="KW-1133">Transmembrane helix</keyword>
<evidence type="ECO:0000313" key="4">
    <source>
        <dbReference type="Proteomes" id="UP000541444"/>
    </source>
</evidence>
<comment type="caution">
    <text evidence="3">The sequence shown here is derived from an EMBL/GenBank/DDBJ whole genome shotgun (WGS) entry which is preliminary data.</text>
</comment>
<feature type="transmembrane region" description="Helical" evidence="2">
    <location>
        <begin position="66"/>
        <end position="84"/>
    </location>
</feature>
<keyword evidence="2" id="KW-0472">Membrane</keyword>
<keyword evidence="2" id="KW-0812">Transmembrane</keyword>
<evidence type="ECO:0000256" key="2">
    <source>
        <dbReference type="SAM" id="Phobius"/>
    </source>
</evidence>
<feature type="transmembrane region" description="Helical" evidence="2">
    <location>
        <begin position="188"/>
        <end position="207"/>
    </location>
</feature>
<dbReference type="AlphaFoldDB" id="A0A7J7MU99"/>
<sequence>MYLRYHSTVKRILKTQKSQVEEAKVVKLKKKMQGTEADRVSSKDYERVKKKILDPRGPLIHKWNKILLFASLVSLFVDPLFFYLPEVRKELCVSIGILLEISLMVVRSLVDAFYMFQILIQFQRAYVAPSSRVFCKGDLVIDTKKIASRYLRRDFWIDLVAALPVPQVLMLVVIPNLNDFTMANTKNILHFSIIFQYFPRLFLIFPLSSKIVEANGIVTETAWAGTAYNLMLYMLASHVNLPPIHYDPTGRMEDEKNKYRAMNAS</sequence>
<keyword evidence="1" id="KW-0406">Ion transport</keyword>
<keyword evidence="1" id="KW-0813">Transport</keyword>
<feature type="transmembrane region" description="Helical" evidence="2">
    <location>
        <begin position="96"/>
        <end position="116"/>
    </location>
</feature>
<keyword evidence="4" id="KW-1185">Reference proteome</keyword>
<dbReference type="SUPFAM" id="SSF81324">
    <property type="entry name" value="Voltage-gated potassium channels"/>
    <property type="match status" value="1"/>
</dbReference>
<name>A0A7J7MU99_9MAGN</name>
<evidence type="ECO:0000256" key="1">
    <source>
        <dbReference type="ARBA" id="ARBA00023303"/>
    </source>
</evidence>
<reference evidence="3 4" key="1">
    <citation type="journal article" date="2020" name="IScience">
        <title>Genome Sequencing of the Endangered Kingdonia uniflora (Circaeasteraceae, Ranunculales) Reveals Potential Mechanisms of Evolutionary Specialization.</title>
        <authorList>
            <person name="Sun Y."/>
            <person name="Deng T."/>
            <person name="Zhang A."/>
            <person name="Moore M.J."/>
            <person name="Landis J.B."/>
            <person name="Lin N."/>
            <person name="Zhang H."/>
            <person name="Zhang X."/>
            <person name="Huang J."/>
            <person name="Zhang X."/>
            <person name="Sun H."/>
            <person name="Wang H."/>
        </authorList>
    </citation>
    <scope>NUCLEOTIDE SEQUENCE [LARGE SCALE GENOMIC DNA]</scope>
    <source>
        <strain evidence="3">TB1705</strain>
        <tissue evidence="3">Leaf</tissue>
    </source>
</reference>
<dbReference type="Proteomes" id="UP000541444">
    <property type="component" value="Unassembled WGS sequence"/>
</dbReference>
<keyword evidence="1" id="KW-0407">Ion channel</keyword>
<dbReference type="GO" id="GO:0034220">
    <property type="term" value="P:monoatomic ion transmembrane transport"/>
    <property type="evidence" value="ECO:0007669"/>
    <property type="project" value="UniProtKB-KW"/>
</dbReference>
<dbReference type="PANTHER" id="PTHR45651">
    <property type="entry name" value="CYCLIC NUCLEOTIDE-GATED ION CHANNEL 15-RELATED-RELATED"/>
    <property type="match status" value="1"/>
</dbReference>
<dbReference type="PANTHER" id="PTHR45651:SF12">
    <property type="entry name" value="CYCLIC NUCLEOTIDE-GATED ION CHANNEL 15-RELATED"/>
    <property type="match status" value="1"/>
</dbReference>
<dbReference type="OrthoDB" id="421226at2759"/>
<dbReference type="EMBL" id="JACGCM010001221">
    <property type="protein sequence ID" value="KAF6158485.1"/>
    <property type="molecule type" value="Genomic_DNA"/>
</dbReference>
<dbReference type="GO" id="GO:0016020">
    <property type="term" value="C:membrane"/>
    <property type="evidence" value="ECO:0007669"/>
    <property type="project" value="UniProtKB-SubCell"/>
</dbReference>
<feature type="transmembrane region" description="Helical" evidence="2">
    <location>
        <begin position="155"/>
        <end position="176"/>
    </location>
</feature>
<organism evidence="3 4">
    <name type="scientific">Kingdonia uniflora</name>
    <dbReference type="NCBI Taxonomy" id="39325"/>
    <lineage>
        <taxon>Eukaryota</taxon>
        <taxon>Viridiplantae</taxon>
        <taxon>Streptophyta</taxon>
        <taxon>Embryophyta</taxon>
        <taxon>Tracheophyta</taxon>
        <taxon>Spermatophyta</taxon>
        <taxon>Magnoliopsida</taxon>
        <taxon>Ranunculales</taxon>
        <taxon>Circaeasteraceae</taxon>
        <taxon>Kingdonia</taxon>
    </lineage>
</organism>
<proteinExistence type="predicted"/>
<evidence type="ECO:0000313" key="3">
    <source>
        <dbReference type="EMBL" id="KAF6158485.1"/>
    </source>
</evidence>
<protein>
    <submittedName>
        <fullName evidence="3">Uncharacterized protein</fullName>
    </submittedName>
</protein>